<dbReference type="InterPro" id="IPR050482">
    <property type="entry name" value="Sensor_HK_TwoCompSys"/>
</dbReference>
<evidence type="ECO:0000313" key="7">
    <source>
        <dbReference type="EMBL" id="SNT60863.1"/>
    </source>
</evidence>
<dbReference type="InterPro" id="IPR036890">
    <property type="entry name" value="HATPase_C_sf"/>
</dbReference>
<dbReference type="InterPro" id="IPR029016">
    <property type="entry name" value="GAF-like_dom_sf"/>
</dbReference>
<dbReference type="Pfam" id="PF07730">
    <property type="entry name" value="HisKA_3"/>
    <property type="match status" value="1"/>
</dbReference>
<feature type="domain" description="Histidine kinase/HSP90-like ATPase" evidence="6">
    <location>
        <begin position="496"/>
        <end position="586"/>
    </location>
</feature>
<dbReference type="RefSeq" id="WP_089253387.1">
    <property type="nucleotide sequence ID" value="NZ_FZPH01000012.1"/>
</dbReference>
<dbReference type="EMBL" id="FZPH01000012">
    <property type="protein sequence ID" value="SNT60863.1"/>
    <property type="molecule type" value="Genomic_DNA"/>
</dbReference>
<keyword evidence="1" id="KW-0808">Transferase</keyword>
<dbReference type="Gene3D" id="1.20.5.1930">
    <property type="match status" value="1"/>
</dbReference>
<evidence type="ECO:0000256" key="1">
    <source>
        <dbReference type="ARBA" id="ARBA00022679"/>
    </source>
</evidence>
<organism evidence="7 8">
    <name type="scientific">Asanoa hainanensis</name>
    <dbReference type="NCBI Taxonomy" id="560556"/>
    <lineage>
        <taxon>Bacteria</taxon>
        <taxon>Bacillati</taxon>
        <taxon>Actinomycetota</taxon>
        <taxon>Actinomycetes</taxon>
        <taxon>Micromonosporales</taxon>
        <taxon>Micromonosporaceae</taxon>
        <taxon>Asanoa</taxon>
    </lineage>
</organism>
<feature type="domain" description="GAF" evidence="5">
    <location>
        <begin position="68"/>
        <end position="214"/>
    </location>
</feature>
<keyword evidence="3" id="KW-0902">Two-component regulatory system</keyword>
<feature type="region of interest" description="Disordered" evidence="4">
    <location>
        <begin position="1"/>
        <end position="20"/>
    </location>
</feature>
<accession>A0A239P2A4</accession>
<dbReference type="InterPro" id="IPR003594">
    <property type="entry name" value="HATPase_dom"/>
</dbReference>
<protein>
    <submittedName>
        <fullName evidence="7">Histidine kinase-like ATPase domain-containing protein</fullName>
    </submittedName>
</protein>
<dbReference type="Gene3D" id="3.30.565.10">
    <property type="entry name" value="Histidine kinase-like ATPase, C-terminal domain"/>
    <property type="match status" value="1"/>
</dbReference>
<dbReference type="SUPFAM" id="SSF55781">
    <property type="entry name" value="GAF domain-like"/>
    <property type="match status" value="2"/>
</dbReference>
<keyword evidence="8" id="KW-1185">Reference proteome</keyword>
<dbReference type="GO" id="GO:0046983">
    <property type="term" value="F:protein dimerization activity"/>
    <property type="evidence" value="ECO:0007669"/>
    <property type="project" value="InterPro"/>
</dbReference>
<evidence type="ECO:0000259" key="5">
    <source>
        <dbReference type="SMART" id="SM00065"/>
    </source>
</evidence>
<dbReference type="OrthoDB" id="5241249at2"/>
<dbReference type="GO" id="GO:0000155">
    <property type="term" value="F:phosphorelay sensor kinase activity"/>
    <property type="evidence" value="ECO:0007669"/>
    <property type="project" value="InterPro"/>
</dbReference>
<keyword evidence="2 7" id="KW-0418">Kinase</keyword>
<dbReference type="GO" id="GO:0016020">
    <property type="term" value="C:membrane"/>
    <property type="evidence" value="ECO:0007669"/>
    <property type="project" value="InterPro"/>
</dbReference>
<dbReference type="InterPro" id="IPR003018">
    <property type="entry name" value="GAF"/>
</dbReference>
<reference evidence="7 8" key="1">
    <citation type="submission" date="2017-06" db="EMBL/GenBank/DDBJ databases">
        <authorList>
            <person name="Kim H.J."/>
            <person name="Triplett B.A."/>
        </authorList>
    </citation>
    <scope>NUCLEOTIDE SEQUENCE [LARGE SCALE GENOMIC DNA]</scope>
    <source>
        <strain evidence="7 8">CGMCC 4.5593</strain>
    </source>
</reference>
<gene>
    <name evidence="7" type="ORF">SAMN05421812_112226</name>
</gene>
<dbReference type="AlphaFoldDB" id="A0A239P2A4"/>
<evidence type="ECO:0000256" key="2">
    <source>
        <dbReference type="ARBA" id="ARBA00022777"/>
    </source>
</evidence>
<dbReference type="InterPro" id="IPR011712">
    <property type="entry name" value="Sig_transdc_His_kin_sub3_dim/P"/>
</dbReference>
<dbReference type="Pfam" id="PF13185">
    <property type="entry name" value="GAF_2"/>
    <property type="match status" value="2"/>
</dbReference>
<sequence length="593" mass="62614">MSGPAEPDEQAGIQHERVDSSLTFPDAPRLELDQLLRQLVDRAQEVMATQGRLRGLLRANQLIIGDLALPAVLRRIVEAARELAGARYAALGVVSPTGGLAEFIHSGMPADAVEVIGHLPEGKGLLGALINDPRPIRLLDIGDDPRSAGFPAGHPPMHSFLGVPIRIRDEVFGNLYLAESTTGAFSAEDEELVRALAATAAVAIDNARLYASAQLRGEWLQASAAITRQVLATEGSPIYPLRRIAERTMEVAKADLVTVVLPDPDDEDELRIEVAVGVAAASLAGTRVPASGTLSGEVLASGQPLRLANPGEGGARVSPTAEVVDIGPVLAVPLHGSARIHGVLWTARAPGRVPFTADDVAMAASFANQAALAIELAEARAEQQRVAMLHERERIAADLHDHVIQRLFAAGLSLQGVAVQVGASPTADRIVQVIDDLDTTISQIRTTIFQLQRQPGTAASSIRARLLDIATQVTPALGFEPGVRFSGVIESQVPDDLVDDLEAVLREALTNVARHAQATSAEVEFTVTTDAVTLVVRDDGRGIGESTRSSGLGNLRARAQRRGGTLAISAFQPSGTRLCWSVPLPAFGPTGRD</sequence>
<evidence type="ECO:0000313" key="8">
    <source>
        <dbReference type="Proteomes" id="UP000198362"/>
    </source>
</evidence>
<dbReference type="Gene3D" id="3.30.450.40">
    <property type="match status" value="2"/>
</dbReference>
<feature type="domain" description="GAF" evidence="5">
    <location>
        <begin position="240"/>
        <end position="384"/>
    </location>
</feature>
<dbReference type="PANTHER" id="PTHR24421">
    <property type="entry name" value="NITRATE/NITRITE SENSOR PROTEIN NARX-RELATED"/>
    <property type="match status" value="1"/>
</dbReference>
<evidence type="ECO:0000256" key="3">
    <source>
        <dbReference type="ARBA" id="ARBA00023012"/>
    </source>
</evidence>
<dbReference type="PANTHER" id="PTHR24421:SF56">
    <property type="entry name" value="OXYGEN SENSOR HISTIDINE KINASE RESPONSE REGULATOR DOST"/>
    <property type="match status" value="1"/>
</dbReference>
<evidence type="ECO:0000256" key="4">
    <source>
        <dbReference type="SAM" id="MobiDB-lite"/>
    </source>
</evidence>
<evidence type="ECO:0000259" key="6">
    <source>
        <dbReference type="SMART" id="SM00387"/>
    </source>
</evidence>
<dbReference type="SMART" id="SM00387">
    <property type="entry name" value="HATPase_c"/>
    <property type="match status" value="1"/>
</dbReference>
<dbReference type="CDD" id="cd16917">
    <property type="entry name" value="HATPase_UhpB-NarQ-NarX-like"/>
    <property type="match status" value="1"/>
</dbReference>
<proteinExistence type="predicted"/>
<dbReference type="Pfam" id="PF13581">
    <property type="entry name" value="HATPase_c_2"/>
    <property type="match status" value="1"/>
</dbReference>
<name>A0A239P2A4_9ACTN</name>
<dbReference type="SUPFAM" id="SSF55874">
    <property type="entry name" value="ATPase domain of HSP90 chaperone/DNA topoisomerase II/histidine kinase"/>
    <property type="match status" value="1"/>
</dbReference>
<dbReference type="Proteomes" id="UP000198362">
    <property type="component" value="Unassembled WGS sequence"/>
</dbReference>
<dbReference type="SMART" id="SM00065">
    <property type="entry name" value="GAF"/>
    <property type="match status" value="2"/>
</dbReference>